<keyword evidence="3" id="KW-1185">Reference proteome</keyword>
<organism evidence="2 3">
    <name type="scientific">Blepharisma stoltei</name>
    <dbReference type="NCBI Taxonomy" id="1481888"/>
    <lineage>
        <taxon>Eukaryota</taxon>
        <taxon>Sar</taxon>
        <taxon>Alveolata</taxon>
        <taxon>Ciliophora</taxon>
        <taxon>Postciliodesmatophora</taxon>
        <taxon>Heterotrichea</taxon>
        <taxon>Heterotrichida</taxon>
        <taxon>Blepharismidae</taxon>
        <taxon>Blepharisma</taxon>
    </lineage>
</organism>
<accession>A0AAU9JEA0</accession>
<dbReference type="AlphaFoldDB" id="A0AAU9JEA0"/>
<dbReference type="Proteomes" id="UP001162131">
    <property type="component" value="Unassembled WGS sequence"/>
</dbReference>
<protein>
    <submittedName>
        <fullName evidence="2">Uncharacterized protein</fullName>
    </submittedName>
</protein>
<evidence type="ECO:0000313" key="3">
    <source>
        <dbReference type="Proteomes" id="UP001162131"/>
    </source>
</evidence>
<name>A0AAU9JEA0_9CILI</name>
<sequence length="242" mass="28078">MSIEGLRKIAEEKRYNLLKSSIHLFKNNFITKHIAEEVNPSHDSSFEPWMKDPPSKKITPLHIKPEEPTEIIPKPFIIYRRVNSNRVISVIRRREFAPITVNELTKITLGEKDDVTEDSRIIVAHQRTPHHKPSLSLSSGKSISHRKTRSLHRREFTKIFETEKYYDTAGESNYKNTNIGRKAVPVYTNFSRGLNNVIEHKRNPSLLRHKENSNSLSSLNLKRNASSILAERHHFSKKASNR</sequence>
<gene>
    <name evidence="2" type="ORF">BSTOLATCC_MIC34122</name>
</gene>
<comment type="caution">
    <text evidence="2">The sequence shown here is derived from an EMBL/GenBank/DDBJ whole genome shotgun (WGS) entry which is preliminary data.</text>
</comment>
<evidence type="ECO:0000313" key="2">
    <source>
        <dbReference type="EMBL" id="CAG9323472.1"/>
    </source>
</evidence>
<reference evidence="2" key="1">
    <citation type="submission" date="2021-09" db="EMBL/GenBank/DDBJ databases">
        <authorList>
            <consortium name="AG Swart"/>
            <person name="Singh M."/>
            <person name="Singh A."/>
            <person name="Seah K."/>
            <person name="Emmerich C."/>
        </authorList>
    </citation>
    <scope>NUCLEOTIDE SEQUENCE</scope>
    <source>
        <strain evidence="2">ATCC30299</strain>
    </source>
</reference>
<evidence type="ECO:0000256" key="1">
    <source>
        <dbReference type="SAM" id="MobiDB-lite"/>
    </source>
</evidence>
<dbReference type="EMBL" id="CAJZBQ010000034">
    <property type="protein sequence ID" value="CAG9323472.1"/>
    <property type="molecule type" value="Genomic_DNA"/>
</dbReference>
<proteinExistence type="predicted"/>
<feature type="region of interest" description="Disordered" evidence="1">
    <location>
        <begin position="127"/>
        <end position="148"/>
    </location>
</feature>